<reference evidence="1 2" key="1">
    <citation type="submission" date="2023-03" db="EMBL/GenBank/DDBJ databases">
        <title>High recombination rates correlate with genetic variation in Cardiocondyla obscurior ants.</title>
        <authorList>
            <person name="Errbii M."/>
        </authorList>
    </citation>
    <scope>NUCLEOTIDE SEQUENCE [LARGE SCALE GENOMIC DNA]</scope>
    <source>
        <strain evidence="1">Alpha-2009</strain>
        <tissue evidence="1">Whole body</tissue>
    </source>
</reference>
<protein>
    <submittedName>
        <fullName evidence="1">Uncharacterized protein</fullName>
    </submittedName>
</protein>
<organism evidence="1 2">
    <name type="scientific">Cardiocondyla obscurior</name>
    <dbReference type="NCBI Taxonomy" id="286306"/>
    <lineage>
        <taxon>Eukaryota</taxon>
        <taxon>Metazoa</taxon>
        <taxon>Ecdysozoa</taxon>
        <taxon>Arthropoda</taxon>
        <taxon>Hexapoda</taxon>
        <taxon>Insecta</taxon>
        <taxon>Pterygota</taxon>
        <taxon>Neoptera</taxon>
        <taxon>Endopterygota</taxon>
        <taxon>Hymenoptera</taxon>
        <taxon>Apocrita</taxon>
        <taxon>Aculeata</taxon>
        <taxon>Formicoidea</taxon>
        <taxon>Formicidae</taxon>
        <taxon>Myrmicinae</taxon>
        <taxon>Cardiocondyla</taxon>
    </lineage>
</organism>
<keyword evidence="2" id="KW-1185">Reference proteome</keyword>
<gene>
    <name evidence="1" type="ORF">PUN28_010581</name>
</gene>
<comment type="caution">
    <text evidence="1">The sequence shown here is derived from an EMBL/GenBank/DDBJ whole genome shotgun (WGS) entry which is preliminary data.</text>
</comment>
<proteinExistence type="predicted"/>
<dbReference type="EMBL" id="JADYXP020000010">
    <property type="protein sequence ID" value="KAL0115098.1"/>
    <property type="molecule type" value="Genomic_DNA"/>
</dbReference>
<sequence length="177" mass="20468">MRRRPSLAGNRAVTFQSAFSNDQNLRPPRRWRRRAEKNGTERGTLPSDFGTCDTFAFFRYIYVEESGRNLQTNFARMRCRSNKLSVSREKIGHRVDFRGVGSKVRETRGGSTTWSAVNLWTYFSRHAVAINPPLSLESLLLLIRWYICDAPHDSIITRARLPEDKDIPRNKSPAIRP</sequence>
<evidence type="ECO:0000313" key="2">
    <source>
        <dbReference type="Proteomes" id="UP001430953"/>
    </source>
</evidence>
<evidence type="ECO:0000313" key="1">
    <source>
        <dbReference type="EMBL" id="KAL0115098.1"/>
    </source>
</evidence>
<accession>A0AAW2FHZ8</accession>
<dbReference type="Proteomes" id="UP001430953">
    <property type="component" value="Unassembled WGS sequence"/>
</dbReference>
<name>A0AAW2FHZ8_9HYME</name>
<dbReference type="AlphaFoldDB" id="A0AAW2FHZ8"/>